<name>A0A5C4JX06_9HYPH</name>
<dbReference type="InterPro" id="IPR036328">
    <property type="entry name" value="MliC_sf"/>
</dbReference>
<dbReference type="Gene3D" id="2.40.128.200">
    <property type="match status" value="1"/>
</dbReference>
<organism evidence="7 8">
    <name type="scientific">Martelella lutilitoris</name>
    <dbReference type="NCBI Taxonomy" id="2583532"/>
    <lineage>
        <taxon>Bacteria</taxon>
        <taxon>Pseudomonadati</taxon>
        <taxon>Pseudomonadota</taxon>
        <taxon>Alphaproteobacteria</taxon>
        <taxon>Hyphomicrobiales</taxon>
        <taxon>Aurantimonadaceae</taxon>
        <taxon>Martelella</taxon>
    </lineage>
</organism>
<keyword evidence="1 5" id="KW-0732">Signal</keyword>
<evidence type="ECO:0000256" key="1">
    <source>
        <dbReference type="ARBA" id="ARBA00022729"/>
    </source>
</evidence>
<keyword evidence="3" id="KW-0564">Palmitate</keyword>
<dbReference type="Pfam" id="PF09864">
    <property type="entry name" value="MliC"/>
    <property type="match status" value="1"/>
</dbReference>
<reference evidence="7 8" key="1">
    <citation type="submission" date="2019-05" db="EMBL/GenBank/DDBJ databases">
        <authorList>
            <person name="Lee S.D."/>
        </authorList>
    </citation>
    <scope>NUCLEOTIDE SEQUENCE [LARGE SCALE GENOMIC DNA]</scope>
    <source>
        <strain evidence="7 8">GH2-6</strain>
    </source>
</reference>
<evidence type="ECO:0000256" key="4">
    <source>
        <dbReference type="ARBA" id="ARBA00023288"/>
    </source>
</evidence>
<evidence type="ECO:0000256" key="3">
    <source>
        <dbReference type="ARBA" id="ARBA00023139"/>
    </source>
</evidence>
<keyword evidence="2" id="KW-0472">Membrane</keyword>
<comment type="caution">
    <text evidence="7">The sequence shown here is derived from an EMBL/GenBank/DDBJ whole genome shotgun (WGS) entry which is preliminary data.</text>
</comment>
<evidence type="ECO:0000313" key="8">
    <source>
        <dbReference type="Proteomes" id="UP000307874"/>
    </source>
</evidence>
<evidence type="ECO:0000256" key="2">
    <source>
        <dbReference type="ARBA" id="ARBA00023136"/>
    </source>
</evidence>
<evidence type="ECO:0000256" key="5">
    <source>
        <dbReference type="SAM" id="SignalP"/>
    </source>
</evidence>
<feature type="signal peptide" evidence="5">
    <location>
        <begin position="1"/>
        <end position="23"/>
    </location>
</feature>
<dbReference type="AlphaFoldDB" id="A0A5C4JX06"/>
<sequence>MSRKRTVLMSVMFAGLLAGAAQAETALSIKVPGGPDAIDNEAIYDCGDFTLKARYVTSGEISLARLEWPEHLTVAAQVIAASGARYAAGPWVWWTKGDGATLYNVMNGESDPGIACETAS</sequence>
<protein>
    <recommendedName>
        <fullName evidence="6">C-type lysozyme inhibitor domain-containing protein</fullName>
    </recommendedName>
</protein>
<dbReference type="EMBL" id="VCLB01000001">
    <property type="protein sequence ID" value="TNB49701.1"/>
    <property type="molecule type" value="Genomic_DNA"/>
</dbReference>
<keyword evidence="8" id="KW-1185">Reference proteome</keyword>
<proteinExistence type="predicted"/>
<evidence type="ECO:0000313" key="7">
    <source>
        <dbReference type="EMBL" id="TNB49701.1"/>
    </source>
</evidence>
<dbReference type="InterPro" id="IPR018660">
    <property type="entry name" value="MliC"/>
</dbReference>
<dbReference type="SUPFAM" id="SSF141488">
    <property type="entry name" value="YdhA-like"/>
    <property type="match status" value="1"/>
</dbReference>
<feature type="domain" description="C-type lysozyme inhibitor" evidence="6">
    <location>
        <begin position="44"/>
        <end position="108"/>
    </location>
</feature>
<feature type="chain" id="PRO_5022960991" description="C-type lysozyme inhibitor domain-containing protein" evidence="5">
    <location>
        <begin position="24"/>
        <end position="120"/>
    </location>
</feature>
<evidence type="ECO:0000259" key="6">
    <source>
        <dbReference type="Pfam" id="PF09864"/>
    </source>
</evidence>
<accession>A0A5C4JX06</accession>
<keyword evidence="4" id="KW-0449">Lipoprotein</keyword>
<dbReference type="Proteomes" id="UP000307874">
    <property type="component" value="Unassembled WGS sequence"/>
</dbReference>
<reference evidence="7 8" key="2">
    <citation type="submission" date="2019-06" db="EMBL/GenBank/DDBJ databases">
        <title>Martelella lutilitoris sp. nov., isolated from a tidal mudflat.</title>
        <authorList>
            <person name="Kim Y.-J."/>
        </authorList>
    </citation>
    <scope>NUCLEOTIDE SEQUENCE [LARGE SCALE GENOMIC DNA]</scope>
    <source>
        <strain evidence="7 8">GH2-6</strain>
    </source>
</reference>
<gene>
    <name evidence="7" type="ORF">FF124_01720</name>
</gene>
<dbReference type="OrthoDB" id="120729at2"/>